<dbReference type="InterPro" id="IPR051531">
    <property type="entry name" value="N-acetyltransferase"/>
</dbReference>
<dbReference type="Pfam" id="PF13302">
    <property type="entry name" value="Acetyltransf_3"/>
    <property type="match status" value="1"/>
</dbReference>
<dbReference type="InterPro" id="IPR000182">
    <property type="entry name" value="GNAT_dom"/>
</dbReference>
<evidence type="ECO:0000313" key="3">
    <source>
        <dbReference type="Proteomes" id="UP000190667"/>
    </source>
</evidence>
<dbReference type="InterPro" id="IPR016181">
    <property type="entry name" value="Acyl_CoA_acyltransferase"/>
</dbReference>
<sequence>MLLETERLAMALLQPQDWMLFQQVHQDEQSMAWIGAVPDDKELQKRFNERLLPWFVTSYHMLCLVVRQKQNGEAIGLLGANAEWYPHRQVEVGYAFLSQFHGQGFGSEALAALCEYLLQQCDFHKLKAHVVEGNWPSRRILEKNGFLLEGVLRDNYLLRGKWKNDWVFGRLG</sequence>
<dbReference type="PANTHER" id="PTHR43792:SF1">
    <property type="entry name" value="N-ACETYLTRANSFERASE DOMAIN-CONTAINING PROTEIN"/>
    <property type="match status" value="1"/>
</dbReference>
<proteinExistence type="predicted"/>
<gene>
    <name evidence="2" type="ORF">BTJ39_15670</name>
</gene>
<dbReference type="Proteomes" id="UP000190667">
    <property type="component" value="Unassembled WGS sequence"/>
</dbReference>
<dbReference type="AlphaFoldDB" id="A0A1S8YK26"/>
<protein>
    <submittedName>
        <fullName evidence="2">GNAT family N-acetyltransferase</fullName>
    </submittedName>
</protein>
<comment type="caution">
    <text evidence="2">The sequence shown here is derived from an EMBL/GenBank/DDBJ whole genome shotgun (WGS) entry which is preliminary data.</text>
</comment>
<keyword evidence="2" id="KW-0808">Transferase</keyword>
<dbReference type="SUPFAM" id="SSF55729">
    <property type="entry name" value="Acyl-CoA N-acyltransferases (Nat)"/>
    <property type="match status" value="1"/>
</dbReference>
<dbReference type="RefSeq" id="WP_078003625.1">
    <property type="nucleotide sequence ID" value="NZ_MRUL01000011.1"/>
</dbReference>
<evidence type="ECO:0000259" key="1">
    <source>
        <dbReference type="PROSITE" id="PS51186"/>
    </source>
</evidence>
<dbReference type="STRING" id="1926881.BTJ39_15670"/>
<feature type="domain" description="N-acetyltransferase" evidence="1">
    <location>
        <begin position="8"/>
        <end position="165"/>
    </location>
</feature>
<accession>A0A1S8YK26</accession>
<reference evidence="2 3" key="1">
    <citation type="submission" date="2016-12" db="EMBL/GenBank/DDBJ databases">
        <title>Izhakiella australiana sp. nov. of genus Izhakiella isolated from Australian desert.</title>
        <authorList>
            <person name="Ji M."/>
        </authorList>
    </citation>
    <scope>NUCLEOTIDE SEQUENCE [LARGE SCALE GENOMIC DNA]</scope>
    <source>
        <strain evidence="2 3">D4N98</strain>
    </source>
</reference>
<dbReference type="GO" id="GO:0016747">
    <property type="term" value="F:acyltransferase activity, transferring groups other than amino-acyl groups"/>
    <property type="evidence" value="ECO:0007669"/>
    <property type="project" value="InterPro"/>
</dbReference>
<dbReference type="PROSITE" id="PS51186">
    <property type="entry name" value="GNAT"/>
    <property type="match status" value="1"/>
</dbReference>
<dbReference type="Gene3D" id="3.40.630.30">
    <property type="match status" value="1"/>
</dbReference>
<name>A0A1S8YK26_9GAMM</name>
<keyword evidence="3" id="KW-1185">Reference proteome</keyword>
<dbReference type="OrthoDB" id="9784707at2"/>
<evidence type="ECO:0000313" key="2">
    <source>
        <dbReference type="EMBL" id="OON39076.1"/>
    </source>
</evidence>
<organism evidence="2 3">
    <name type="scientific">Izhakiella australiensis</name>
    <dbReference type="NCBI Taxonomy" id="1926881"/>
    <lineage>
        <taxon>Bacteria</taxon>
        <taxon>Pseudomonadati</taxon>
        <taxon>Pseudomonadota</taxon>
        <taxon>Gammaproteobacteria</taxon>
        <taxon>Enterobacterales</taxon>
        <taxon>Erwiniaceae</taxon>
        <taxon>Izhakiella</taxon>
    </lineage>
</organism>
<dbReference type="EMBL" id="MRUL01000011">
    <property type="protein sequence ID" value="OON39076.1"/>
    <property type="molecule type" value="Genomic_DNA"/>
</dbReference>
<dbReference type="PANTHER" id="PTHR43792">
    <property type="entry name" value="GNAT FAMILY, PUTATIVE (AFU_ORTHOLOGUE AFUA_3G00765)-RELATED-RELATED"/>
    <property type="match status" value="1"/>
</dbReference>